<evidence type="ECO:0000313" key="2">
    <source>
        <dbReference type="EMBL" id="KMU92623.1"/>
    </source>
</evidence>
<accession>A0A0J8UXG8</accession>
<dbReference type="VEuPathDB" id="FungiDB:CIHG_10458"/>
<sequence>MEREERMQYAREGRQTAAAVKAAGGGQRAVEGAPVSGDLQDAAGSGDRPTYAVAPPPGKEEVQYASMAGD</sequence>
<gene>
    <name evidence="2" type="ORF">CIHG_10458</name>
</gene>
<reference evidence="3" key="1">
    <citation type="journal article" date="2010" name="Genome Res.">
        <title>Population genomic sequencing of Coccidioides fungi reveals recent hybridization and transposon control.</title>
        <authorList>
            <person name="Neafsey D.E."/>
            <person name="Barker B.M."/>
            <person name="Sharpton T.J."/>
            <person name="Stajich J.E."/>
            <person name="Park D.J."/>
            <person name="Whiston E."/>
            <person name="Hung C.-Y."/>
            <person name="McMahan C."/>
            <person name="White J."/>
            <person name="Sykes S."/>
            <person name="Heiman D."/>
            <person name="Young S."/>
            <person name="Zeng Q."/>
            <person name="Abouelleil A."/>
            <person name="Aftuck L."/>
            <person name="Bessette D."/>
            <person name="Brown A."/>
            <person name="FitzGerald M."/>
            <person name="Lui A."/>
            <person name="Macdonald J.P."/>
            <person name="Priest M."/>
            <person name="Orbach M.J."/>
            <person name="Galgiani J.N."/>
            <person name="Kirkland T.N."/>
            <person name="Cole G.T."/>
            <person name="Birren B.W."/>
            <person name="Henn M.R."/>
            <person name="Taylor J.W."/>
            <person name="Rounsley S.D."/>
        </authorList>
    </citation>
    <scope>NUCLEOTIDE SEQUENCE [LARGE SCALE GENOMIC DNA]</scope>
    <source>
        <strain evidence="3">H538.4</strain>
    </source>
</reference>
<dbReference type="Proteomes" id="UP000054563">
    <property type="component" value="Unassembled WGS sequence"/>
</dbReference>
<dbReference type="STRING" id="396776.A0A0J8UXG8"/>
<proteinExistence type="predicted"/>
<protein>
    <submittedName>
        <fullName evidence="2">Pre-mRNA-splicing factor slt11</fullName>
    </submittedName>
</protein>
<dbReference type="EMBL" id="DS017108">
    <property type="protein sequence ID" value="KMU92623.1"/>
    <property type="molecule type" value="Genomic_DNA"/>
</dbReference>
<dbReference type="AlphaFoldDB" id="A0A0J8UXG8"/>
<evidence type="ECO:0000313" key="3">
    <source>
        <dbReference type="Proteomes" id="UP000054563"/>
    </source>
</evidence>
<name>A0A0J8UXG8_COCIT</name>
<feature type="region of interest" description="Disordered" evidence="1">
    <location>
        <begin position="18"/>
        <end position="70"/>
    </location>
</feature>
<evidence type="ECO:0000256" key="1">
    <source>
        <dbReference type="SAM" id="MobiDB-lite"/>
    </source>
</evidence>
<organism evidence="2 3">
    <name type="scientific">Coccidioides immitis H538.4</name>
    <dbReference type="NCBI Taxonomy" id="396776"/>
    <lineage>
        <taxon>Eukaryota</taxon>
        <taxon>Fungi</taxon>
        <taxon>Dikarya</taxon>
        <taxon>Ascomycota</taxon>
        <taxon>Pezizomycotina</taxon>
        <taxon>Eurotiomycetes</taxon>
        <taxon>Eurotiomycetidae</taxon>
        <taxon>Onygenales</taxon>
        <taxon>Onygenaceae</taxon>
        <taxon>Coccidioides</taxon>
    </lineage>
</organism>